<evidence type="ECO:0000313" key="2">
    <source>
        <dbReference type="Proteomes" id="UP001056426"/>
    </source>
</evidence>
<proteinExistence type="predicted"/>
<gene>
    <name evidence="1" type="ORF">M9189_03255</name>
</gene>
<keyword evidence="2" id="KW-1185">Reference proteome</keyword>
<evidence type="ECO:0000313" key="1">
    <source>
        <dbReference type="EMBL" id="URW80371.1"/>
    </source>
</evidence>
<dbReference type="Proteomes" id="UP001056426">
    <property type="component" value="Chromosome"/>
</dbReference>
<reference evidence="1" key="2">
    <citation type="submission" date="2022-06" db="EMBL/GenBank/DDBJ databases">
        <title>Xiashengella guii gen. nov. sp. nov., a bacterium isolated form anaerobic digestion tank.</title>
        <authorList>
            <person name="Huang H."/>
        </authorList>
    </citation>
    <scope>NUCLEOTIDE SEQUENCE</scope>
    <source>
        <strain evidence="1">Ai-910</strain>
    </source>
</reference>
<accession>A0A9J6ZS18</accession>
<organism evidence="1 2">
    <name type="scientific">Xiashengella succiniciproducens</name>
    <dbReference type="NCBI Taxonomy" id="2949635"/>
    <lineage>
        <taxon>Bacteria</taxon>
        <taxon>Pseudomonadati</taxon>
        <taxon>Bacteroidota</taxon>
        <taxon>Bacteroidia</taxon>
        <taxon>Marinilabiliales</taxon>
        <taxon>Marinilabiliaceae</taxon>
        <taxon>Xiashengella</taxon>
    </lineage>
</organism>
<sequence length="191" mass="22328">MKNTLLFTLVFIISCSQPSQTEKDLRENINKTLNLEMFETVHQGNNLLSFNELKQQFQYLSVVYLEQGCQPCYPKFIEWQNKMDSIACPDNFSVLFVIHGNSYEDFMINVLNVDHVDDNYYTIMDPEFQFLAANKDIPRWIIDASVLIDSENKIKMVGAPWINEDMTKLFYEIMSMGEKRGCNIPLKCKHN</sequence>
<dbReference type="AlphaFoldDB" id="A0A9J6ZS18"/>
<protein>
    <submittedName>
        <fullName evidence="1">Uncharacterized protein</fullName>
    </submittedName>
</protein>
<name>A0A9J6ZS18_9BACT</name>
<dbReference type="PROSITE" id="PS51257">
    <property type="entry name" value="PROKAR_LIPOPROTEIN"/>
    <property type="match status" value="1"/>
</dbReference>
<reference evidence="1" key="1">
    <citation type="submission" date="2022-05" db="EMBL/GenBank/DDBJ databases">
        <authorList>
            <person name="Sun X."/>
        </authorList>
    </citation>
    <scope>NUCLEOTIDE SEQUENCE</scope>
    <source>
        <strain evidence="1">Ai-910</strain>
    </source>
</reference>
<dbReference type="KEGG" id="alkq:M9189_03255"/>
<dbReference type="RefSeq" id="WP_250724516.1">
    <property type="nucleotide sequence ID" value="NZ_CP098400.1"/>
</dbReference>
<dbReference type="EMBL" id="CP098400">
    <property type="protein sequence ID" value="URW80371.1"/>
    <property type="molecule type" value="Genomic_DNA"/>
</dbReference>